<evidence type="ECO:0000256" key="13">
    <source>
        <dbReference type="ARBA" id="ARBA00023136"/>
    </source>
</evidence>
<evidence type="ECO:0000256" key="1">
    <source>
        <dbReference type="ARBA" id="ARBA00004655"/>
    </source>
</evidence>
<evidence type="ECO:0000313" key="24">
    <source>
        <dbReference type="Proteomes" id="UP000618051"/>
    </source>
</evidence>
<protein>
    <recommendedName>
        <fullName evidence="16">Potassium-transporting ATPase subunit beta</fullName>
    </recommendedName>
    <alternativeName>
        <fullName evidence="18">Gastric H(+)/K(+) ATPase subunit beta</fullName>
    </alternativeName>
    <alternativeName>
        <fullName evidence="17">Proton pump beta chain</fullName>
    </alternativeName>
</protein>
<evidence type="ECO:0000256" key="7">
    <source>
        <dbReference type="ARBA" id="ARBA00022781"/>
    </source>
</evidence>
<dbReference type="FunFam" id="2.60.40.1660:FF:000006">
    <property type="entry name" value="Sodium/potassium-transporting ATPase subunit beta"/>
    <property type="match status" value="1"/>
</dbReference>
<feature type="non-terminal residue" evidence="22">
    <location>
        <position position="413"/>
    </location>
</feature>
<keyword evidence="5" id="KW-0633">Potassium transport</keyword>
<dbReference type="GO" id="GO:1990573">
    <property type="term" value="P:potassium ion import across plasma membrane"/>
    <property type="evidence" value="ECO:0007669"/>
    <property type="project" value="TreeGrafter"/>
</dbReference>
<dbReference type="Gene3D" id="1.20.5.170">
    <property type="match status" value="1"/>
</dbReference>
<gene>
    <name evidence="23" type="ORF">IHE44_0005134</name>
    <name evidence="22" type="ORF">IHE44_007446</name>
</gene>
<comment type="caution">
    <text evidence="22">The sequence shown here is derived from an EMBL/GenBank/DDBJ whole genome shotgun (WGS) entry which is preliminary data.</text>
</comment>
<comment type="subcellular location">
    <subcellularLocation>
        <location evidence="1">Apical cell membrane</location>
        <topology evidence="1">Single-pass type II membrane protein</topology>
    </subcellularLocation>
</comment>
<evidence type="ECO:0000256" key="5">
    <source>
        <dbReference type="ARBA" id="ARBA00022538"/>
    </source>
</evidence>
<keyword evidence="10" id="KW-0735">Signal-anchor</keyword>
<dbReference type="Gene3D" id="2.60.40.1660">
    <property type="entry name" value="Na, k-atpase alpha subunit"/>
    <property type="match status" value="1"/>
</dbReference>
<evidence type="ECO:0000256" key="12">
    <source>
        <dbReference type="ARBA" id="ARBA00023065"/>
    </source>
</evidence>
<evidence type="ECO:0000256" key="15">
    <source>
        <dbReference type="ARBA" id="ARBA00023180"/>
    </source>
</evidence>
<proteinExistence type="inferred from homology"/>
<dbReference type="GO" id="GO:0006883">
    <property type="term" value="P:intracellular sodium ion homeostasis"/>
    <property type="evidence" value="ECO:0007669"/>
    <property type="project" value="TreeGrafter"/>
</dbReference>
<evidence type="ECO:0000256" key="2">
    <source>
        <dbReference type="ARBA" id="ARBA00005876"/>
    </source>
</evidence>
<evidence type="ECO:0000256" key="16">
    <source>
        <dbReference type="ARBA" id="ARBA00040472"/>
    </source>
</evidence>
<dbReference type="EMBL" id="JADDUC010000029">
    <property type="protein sequence ID" value="KAG0123358.1"/>
    <property type="molecule type" value="Genomic_DNA"/>
</dbReference>
<dbReference type="EMBL" id="JADDUC020000002">
    <property type="protein sequence ID" value="KAI1241650.1"/>
    <property type="molecule type" value="Genomic_DNA"/>
</dbReference>
<evidence type="ECO:0000256" key="17">
    <source>
        <dbReference type="ARBA" id="ARBA00042680"/>
    </source>
</evidence>
<evidence type="ECO:0000256" key="20">
    <source>
        <dbReference type="ARBA" id="ARBA00047115"/>
    </source>
</evidence>
<dbReference type="NCBIfam" id="TIGR01107">
    <property type="entry name" value="Na_K_ATPase_bet"/>
    <property type="match status" value="1"/>
</dbReference>
<dbReference type="InterPro" id="IPR000402">
    <property type="entry name" value="Na/K_ATPase_sub_beta"/>
</dbReference>
<evidence type="ECO:0000256" key="3">
    <source>
        <dbReference type="ARBA" id="ARBA00022448"/>
    </source>
</evidence>
<evidence type="ECO:0000256" key="11">
    <source>
        <dbReference type="ARBA" id="ARBA00022989"/>
    </source>
</evidence>
<evidence type="ECO:0000256" key="19">
    <source>
        <dbReference type="ARBA" id="ARBA00046158"/>
    </source>
</evidence>
<name>A0A835U0M6_9PASS</name>
<evidence type="ECO:0000256" key="6">
    <source>
        <dbReference type="ARBA" id="ARBA00022692"/>
    </source>
</evidence>
<evidence type="ECO:0000256" key="4">
    <source>
        <dbReference type="ARBA" id="ARBA00022475"/>
    </source>
</evidence>
<evidence type="ECO:0000256" key="9">
    <source>
        <dbReference type="ARBA" id="ARBA00022958"/>
    </source>
</evidence>
<dbReference type="PANTHER" id="PTHR11523">
    <property type="entry name" value="SODIUM/POTASSIUM-DEPENDENT ATPASE BETA SUBUNIT"/>
    <property type="match status" value="1"/>
</dbReference>
<keyword evidence="8" id="KW-0130">Cell adhesion</keyword>
<dbReference type="FunFam" id="1.20.5.170:FF:000061">
    <property type="entry name" value="Sodium/potassium-transporting ATPase subunit beta"/>
    <property type="match status" value="1"/>
</dbReference>
<feature type="transmembrane region" description="Helical" evidence="21">
    <location>
        <begin position="171"/>
        <end position="194"/>
    </location>
</feature>
<reference evidence="23 24" key="2">
    <citation type="journal article" date="2021" name="J. Hered.">
        <title>Feather Gene Expression Elucidates the Developmental Basis of Plumage Iridescence in African Starlings.</title>
        <authorList>
            <person name="Rubenstein D.R."/>
            <person name="Corvelo A."/>
            <person name="MacManes M.D."/>
            <person name="Maia R."/>
            <person name="Narzisi G."/>
            <person name="Rousaki A."/>
            <person name="Vandenabeele P."/>
            <person name="Shawkey M.D."/>
            <person name="Solomon J."/>
        </authorList>
    </citation>
    <scope>NUCLEOTIDE SEQUENCE [LARGE SCALE GENOMIC DNA]</scope>
    <source>
        <strain evidence="23">SS15</strain>
    </source>
</reference>
<sequence length="413" mass="47714">VITMVAHSLELRLITKGEKLASICHVRNWSGSWETSKKDWSKTSPEDQKYLKSLSTEQGQLPLSEAPHWQQHKTQLEAGKDQWDMWWERMLDEQQDLCAAVKAAGRGKEVEDEMQERNSNRKRRGHIFGNFSEKMATLNEKKTCSERMADFRRFVWNPETKLFLGRSLINWVWISLYYLAFYVVMSGLFALSIYCLMRTINPYEPDYQDQLKSPGVTIRPDVYGDRGLQIYYNVSDNKTWEGLVTTLHTFLTAYTPAAQHLNINCTNDTYFIQDTFDGPNKTKLSCKFTSDMLQNCSGITDPTFGYPEGKPCFIIKMNRIIKFYPGKGTAPRVNCTYVSEESRPLEVDYYPVNGTFNLHYFPYYGKKAQPSYSNPLVAVKFLNITRNVELKIVCKIIGAGITFDNVYDPYEGK</sequence>
<dbReference type="OrthoDB" id="5912413at2759"/>
<dbReference type="GO" id="GO:1902600">
    <property type="term" value="P:proton transmembrane transport"/>
    <property type="evidence" value="ECO:0007669"/>
    <property type="project" value="UniProtKB-KW"/>
</dbReference>
<dbReference type="GO" id="GO:0001671">
    <property type="term" value="F:ATPase activator activity"/>
    <property type="evidence" value="ECO:0007669"/>
    <property type="project" value="TreeGrafter"/>
</dbReference>
<dbReference type="PANTHER" id="PTHR11523:SF11">
    <property type="entry name" value="POTASSIUM-TRANSPORTING ATPASE SUBUNIT BETA"/>
    <property type="match status" value="1"/>
</dbReference>
<keyword evidence="3" id="KW-0813">Transport</keyword>
<dbReference type="Proteomes" id="UP000618051">
    <property type="component" value="Unassembled WGS sequence"/>
</dbReference>
<evidence type="ECO:0000313" key="23">
    <source>
        <dbReference type="EMBL" id="KAI1241650.1"/>
    </source>
</evidence>
<dbReference type="GO" id="GO:0016324">
    <property type="term" value="C:apical plasma membrane"/>
    <property type="evidence" value="ECO:0007669"/>
    <property type="project" value="UniProtKB-SubCell"/>
</dbReference>
<feature type="non-terminal residue" evidence="22">
    <location>
        <position position="1"/>
    </location>
</feature>
<keyword evidence="4" id="KW-1003">Cell membrane</keyword>
<evidence type="ECO:0000256" key="8">
    <source>
        <dbReference type="ARBA" id="ARBA00022889"/>
    </source>
</evidence>
<keyword evidence="9" id="KW-0630">Potassium</keyword>
<evidence type="ECO:0000256" key="18">
    <source>
        <dbReference type="ARBA" id="ARBA00043103"/>
    </source>
</evidence>
<evidence type="ECO:0000256" key="10">
    <source>
        <dbReference type="ARBA" id="ARBA00022968"/>
    </source>
</evidence>
<keyword evidence="14" id="KW-1015">Disulfide bond</keyword>
<keyword evidence="11 21" id="KW-1133">Transmembrane helix</keyword>
<dbReference type="GO" id="GO:0005890">
    <property type="term" value="C:sodium:potassium-exchanging ATPase complex"/>
    <property type="evidence" value="ECO:0007669"/>
    <property type="project" value="InterPro"/>
</dbReference>
<dbReference type="PROSITE" id="PS00391">
    <property type="entry name" value="ATPASE_NA_K_BETA_2"/>
    <property type="match status" value="1"/>
</dbReference>
<reference evidence="22" key="1">
    <citation type="submission" date="2020-10" db="EMBL/GenBank/DDBJ databases">
        <title>Feather gene expression reveals the developmental basis of iridescence in African starlings.</title>
        <authorList>
            <person name="Rubenstein D.R."/>
        </authorList>
    </citation>
    <scope>NUCLEOTIDE SEQUENCE</scope>
    <source>
        <strain evidence="22">SS15</strain>
        <tissue evidence="22">Liver</tissue>
    </source>
</reference>
<comment type="function">
    <text evidence="19">The beta subunit of the gastric H(+)/K(+) ATPase pump which transports H(+) ions in exchange for K(+) ions across the apical membrane of parietal cells. Plays a structural and regulatory role in the assembly and membrane targeting of a functionally active pump. Within a transport cycle, the transfer of a H(+) ion across the membrane is coupled to ATP hydrolysis and is associated with a transient phosphorylation of the alpha subunit that shifts the pump conformation from inward-facing (E1) to outward-facing state (E2). Interacts with the phosphorylation domain of the alpha subunit and functions as a ratchet, stabilizing the lumenal-open E2 conformation and preventing the reverse reaction of the transport cycle.</text>
</comment>
<accession>A0A835U0M6</accession>
<evidence type="ECO:0000256" key="21">
    <source>
        <dbReference type="SAM" id="Phobius"/>
    </source>
</evidence>
<dbReference type="GO" id="GO:0036376">
    <property type="term" value="P:sodium ion export across plasma membrane"/>
    <property type="evidence" value="ECO:0007669"/>
    <property type="project" value="TreeGrafter"/>
</dbReference>
<keyword evidence="7" id="KW-0375">Hydrogen ion transport</keyword>
<dbReference type="InterPro" id="IPR038702">
    <property type="entry name" value="Na/K_ATPase_sub_beta_sf"/>
</dbReference>
<keyword evidence="12" id="KW-0406">Ion transport</keyword>
<dbReference type="AlphaFoldDB" id="A0A835U0M6"/>
<comment type="subunit">
    <text evidence="20">The ATPase pump is composed of two subunits: alpha (catalytic) and beta (regulatory). Interacts with alpha subunit ATP12A; this interaction is required for the formation of a functionally active pump and targeting at the plasma membrane. Interacts (via N-terminus) with alpha subunit ATP4A (via the P-domain).</text>
</comment>
<organism evidence="22">
    <name type="scientific">Lamprotornis superbus</name>
    <dbReference type="NCBI Taxonomy" id="245042"/>
    <lineage>
        <taxon>Eukaryota</taxon>
        <taxon>Metazoa</taxon>
        <taxon>Chordata</taxon>
        <taxon>Craniata</taxon>
        <taxon>Vertebrata</taxon>
        <taxon>Euteleostomi</taxon>
        <taxon>Archelosauria</taxon>
        <taxon>Archosauria</taxon>
        <taxon>Dinosauria</taxon>
        <taxon>Saurischia</taxon>
        <taxon>Theropoda</taxon>
        <taxon>Coelurosauria</taxon>
        <taxon>Aves</taxon>
        <taxon>Neognathae</taxon>
        <taxon>Neoaves</taxon>
        <taxon>Telluraves</taxon>
        <taxon>Australaves</taxon>
        <taxon>Passeriformes</taxon>
        <taxon>Sturnidae</taxon>
        <taxon>Lamprotornis</taxon>
    </lineage>
</organism>
<evidence type="ECO:0000313" key="22">
    <source>
        <dbReference type="EMBL" id="KAG0123358.1"/>
    </source>
</evidence>
<comment type="similarity">
    <text evidence="2">Belongs to the X(+)/potassium ATPases subunit beta family.</text>
</comment>
<dbReference type="Pfam" id="PF00287">
    <property type="entry name" value="Na_K-ATPase"/>
    <property type="match status" value="1"/>
</dbReference>
<keyword evidence="24" id="KW-1185">Reference proteome</keyword>
<dbReference type="GO" id="GO:0007155">
    <property type="term" value="P:cell adhesion"/>
    <property type="evidence" value="ECO:0007669"/>
    <property type="project" value="UniProtKB-KW"/>
</dbReference>
<keyword evidence="6 21" id="KW-0812">Transmembrane</keyword>
<reference evidence="23" key="3">
    <citation type="submission" date="2022-01" db="EMBL/GenBank/DDBJ databases">
        <authorList>
            <person name="Rubenstein D.R."/>
        </authorList>
    </citation>
    <scope>NUCLEOTIDE SEQUENCE</scope>
    <source>
        <strain evidence="23">SS15</strain>
        <tissue evidence="23">Liver</tissue>
    </source>
</reference>
<evidence type="ECO:0000256" key="14">
    <source>
        <dbReference type="ARBA" id="ARBA00023157"/>
    </source>
</evidence>
<dbReference type="GO" id="GO:0030007">
    <property type="term" value="P:intracellular potassium ion homeostasis"/>
    <property type="evidence" value="ECO:0007669"/>
    <property type="project" value="TreeGrafter"/>
</dbReference>
<keyword evidence="13 21" id="KW-0472">Membrane</keyword>
<keyword evidence="15" id="KW-0325">Glycoprotein</keyword>